<dbReference type="EMBL" id="MN079114">
    <property type="protein sequence ID" value="QEA05877.1"/>
    <property type="molecule type" value="Genomic_DNA"/>
</dbReference>
<gene>
    <name evidence="2" type="ORF">KBTEX_02205</name>
</gene>
<evidence type="ECO:0000313" key="2">
    <source>
        <dbReference type="EMBL" id="QEA05877.1"/>
    </source>
</evidence>
<sequence>MAYFFAFTISLLAVGPAHWLTEALVTPMWAISPIAVFIHDYLWPFLLGAVAMAILVGIVFAVLRLIGLALIPPRRR</sequence>
<feature type="transmembrane region" description="Helical" evidence="1">
    <location>
        <begin position="47"/>
        <end position="71"/>
    </location>
</feature>
<reference evidence="2" key="1">
    <citation type="submission" date="2019-06" db="EMBL/GenBank/DDBJ databases">
        <authorList>
            <person name="Murdoch R.W."/>
            <person name="Fathepure B."/>
        </authorList>
    </citation>
    <scope>NUCLEOTIDE SEQUENCE</scope>
</reference>
<protein>
    <submittedName>
        <fullName evidence="2">Uncharacterized protein</fullName>
    </submittedName>
</protein>
<name>A0A5B8RGR6_9ZZZZ</name>
<accession>A0A5B8RGR6</accession>
<keyword evidence="1" id="KW-0812">Transmembrane</keyword>
<organism evidence="2">
    <name type="scientific">uncultured organism</name>
    <dbReference type="NCBI Taxonomy" id="155900"/>
    <lineage>
        <taxon>unclassified sequences</taxon>
        <taxon>environmental samples</taxon>
    </lineage>
</organism>
<keyword evidence="1" id="KW-1133">Transmembrane helix</keyword>
<keyword evidence="1" id="KW-0472">Membrane</keyword>
<dbReference type="AlphaFoldDB" id="A0A5B8RGR6"/>
<evidence type="ECO:0000256" key="1">
    <source>
        <dbReference type="SAM" id="Phobius"/>
    </source>
</evidence>
<proteinExistence type="predicted"/>